<accession>A0A1F6VEF3</accession>
<keyword evidence="2" id="KW-1133">Transmembrane helix</keyword>
<name>A0A1F6VEF3_9BACT</name>
<evidence type="ECO:0000313" key="3">
    <source>
        <dbReference type="EMBL" id="OGI68017.1"/>
    </source>
</evidence>
<gene>
    <name evidence="3" type="ORF">A2738_00380</name>
</gene>
<feature type="transmembrane region" description="Helical" evidence="2">
    <location>
        <begin position="16"/>
        <end position="37"/>
    </location>
</feature>
<dbReference type="Proteomes" id="UP000178235">
    <property type="component" value="Unassembled WGS sequence"/>
</dbReference>
<dbReference type="EMBL" id="MFTS01000006">
    <property type="protein sequence ID" value="OGI68017.1"/>
    <property type="molecule type" value="Genomic_DNA"/>
</dbReference>
<sequence>MATVINNPSGENSSGWGMVIGIILVVLVVLLFFVYGLPALRNNSAAPAQQDDINVDINLPTGGSDTGTSGEAPAGTAPAN</sequence>
<evidence type="ECO:0000256" key="1">
    <source>
        <dbReference type="SAM" id="MobiDB-lite"/>
    </source>
</evidence>
<proteinExistence type="predicted"/>
<protein>
    <submittedName>
        <fullName evidence="3">Uncharacterized protein</fullName>
    </submittedName>
</protein>
<evidence type="ECO:0000313" key="4">
    <source>
        <dbReference type="Proteomes" id="UP000178235"/>
    </source>
</evidence>
<keyword evidence="2" id="KW-0472">Membrane</keyword>
<keyword evidence="2" id="KW-0812">Transmembrane</keyword>
<feature type="region of interest" description="Disordered" evidence="1">
    <location>
        <begin position="45"/>
        <end position="80"/>
    </location>
</feature>
<reference evidence="3 4" key="1">
    <citation type="journal article" date="2016" name="Nat. Commun.">
        <title>Thousands of microbial genomes shed light on interconnected biogeochemical processes in an aquifer system.</title>
        <authorList>
            <person name="Anantharaman K."/>
            <person name="Brown C.T."/>
            <person name="Hug L.A."/>
            <person name="Sharon I."/>
            <person name="Castelle C.J."/>
            <person name="Probst A.J."/>
            <person name="Thomas B.C."/>
            <person name="Singh A."/>
            <person name="Wilkins M.J."/>
            <person name="Karaoz U."/>
            <person name="Brodie E.L."/>
            <person name="Williams K.H."/>
            <person name="Hubbard S.S."/>
            <person name="Banfield J.F."/>
        </authorList>
    </citation>
    <scope>NUCLEOTIDE SEQUENCE [LARGE SCALE GENOMIC DNA]</scope>
</reference>
<organism evidence="3 4">
    <name type="scientific">Candidatus Nomurabacteria bacterium RIFCSPHIGHO2_01_FULL_42_15</name>
    <dbReference type="NCBI Taxonomy" id="1801742"/>
    <lineage>
        <taxon>Bacteria</taxon>
        <taxon>Candidatus Nomuraibacteriota</taxon>
    </lineage>
</organism>
<dbReference type="AlphaFoldDB" id="A0A1F6VEF3"/>
<evidence type="ECO:0000256" key="2">
    <source>
        <dbReference type="SAM" id="Phobius"/>
    </source>
</evidence>
<comment type="caution">
    <text evidence="3">The sequence shown here is derived from an EMBL/GenBank/DDBJ whole genome shotgun (WGS) entry which is preliminary data.</text>
</comment>